<evidence type="ECO:0000313" key="1">
    <source>
        <dbReference type="EMBL" id="SVD28996.1"/>
    </source>
</evidence>
<organism evidence="1">
    <name type="scientific">marine metagenome</name>
    <dbReference type="NCBI Taxonomy" id="408172"/>
    <lineage>
        <taxon>unclassified sequences</taxon>
        <taxon>metagenomes</taxon>
        <taxon>ecological metagenomes</taxon>
    </lineage>
</organism>
<feature type="non-terminal residue" evidence="1">
    <location>
        <position position="257"/>
    </location>
</feature>
<dbReference type="AlphaFoldDB" id="A0A382U3V9"/>
<feature type="non-terminal residue" evidence="1">
    <location>
        <position position="1"/>
    </location>
</feature>
<reference evidence="1" key="1">
    <citation type="submission" date="2018-05" db="EMBL/GenBank/DDBJ databases">
        <authorList>
            <person name="Lanie J.A."/>
            <person name="Ng W.-L."/>
            <person name="Kazmierczak K.M."/>
            <person name="Andrzejewski T.M."/>
            <person name="Davidsen T.M."/>
            <person name="Wayne K.J."/>
            <person name="Tettelin H."/>
            <person name="Glass J.I."/>
            <person name="Rusch D."/>
            <person name="Podicherti R."/>
            <person name="Tsui H.-C.T."/>
            <person name="Winkler M.E."/>
        </authorList>
    </citation>
    <scope>NUCLEOTIDE SEQUENCE</scope>
</reference>
<accession>A0A382U3V9</accession>
<gene>
    <name evidence="1" type="ORF">METZ01_LOCUS381850</name>
</gene>
<dbReference type="EMBL" id="UINC01141326">
    <property type="protein sequence ID" value="SVD28996.1"/>
    <property type="molecule type" value="Genomic_DNA"/>
</dbReference>
<proteinExistence type="predicted"/>
<dbReference type="SUPFAM" id="SSF52266">
    <property type="entry name" value="SGNH hydrolase"/>
    <property type="match status" value="1"/>
</dbReference>
<name>A0A382U3V9_9ZZZZ</name>
<protein>
    <submittedName>
        <fullName evidence="1">Uncharacterized protein</fullName>
    </submittedName>
</protein>
<sequence>MKSKTYDDHEYIPVRGDPDGKLDWKYTALLWQNRWARKPELTYERLNRKIHDNYAAKTKNSLKLALIGDSYCADVYKTPYKTWPYIVAENLNASIISLGRSGAAMTHSYEDLIAVVDEADVVIVCVTEPNRVPNRYGLPLNIGITSRKKESIISKFLTHAPWFFDQWNKSKEQSKSKSVGIDSMIRWWVDEYGIPEKQGVKILDSLNKYYESLWDPDLMKIVHKGVLMQIDELLLKKNKKCFWFPCFSSSGIVIDDD</sequence>